<comment type="caution">
    <text evidence="4">The sequence shown here is derived from an EMBL/GenBank/DDBJ whole genome shotgun (WGS) entry which is preliminary data.</text>
</comment>
<evidence type="ECO:0000313" key="5">
    <source>
        <dbReference type="Proteomes" id="UP001139450"/>
    </source>
</evidence>
<dbReference type="GO" id="GO:0016989">
    <property type="term" value="F:sigma factor antagonist activity"/>
    <property type="evidence" value="ECO:0007669"/>
    <property type="project" value="TreeGrafter"/>
</dbReference>
<feature type="domain" description="FecR protein" evidence="2">
    <location>
        <begin position="183"/>
        <end position="284"/>
    </location>
</feature>
<feature type="transmembrane region" description="Helical" evidence="1">
    <location>
        <begin position="85"/>
        <end position="103"/>
    </location>
</feature>
<keyword evidence="1" id="KW-0812">Transmembrane</keyword>
<accession>A0A9X2B8U8</accession>
<keyword evidence="5" id="KW-1185">Reference proteome</keyword>
<dbReference type="InterPro" id="IPR006860">
    <property type="entry name" value="FecR"/>
</dbReference>
<dbReference type="RefSeq" id="WP_245129593.1">
    <property type="nucleotide sequence ID" value="NZ_JALJEJ010000003.1"/>
</dbReference>
<proteinExistence type="predicted"/>
<dbReference type="Gene3D" id="2.60.120.1440">
    <property type="match status" value="1"/>
</dbReference>
<evidence type="ECO:0000256" key="1">
    <source>
        <dbReference type="SAM" id="Phobius"/>
    </source>
</evidence>
<organism evidence="4 5">
    <name type="scientific">Mucilaginibacter straminoryzae</name>
    <dbReference type="NCBI Taxonomy" id="2932774"/>
    <lineage>
        <taxon>Bacteria</taxon>
        <taxon>Pseudomonadati</taxon>
        <taxon>Bacteroidota</taxon>
        <taxon>Sphingobacteriia</taxon>
        <taxon>Sphingobacteriales</taxon>
        <taxon>Sphingobacteriaceae</taxon>
        <taxon>Mucilaginibacter</taxon>
    </lineage>
</organism>
<keyword evidence="1" id="KW-1133">Transmembrane helix</keyword>
<evidence type="ECO:0000259" key="3">
    <source>
        <dbReference type="Pfam" id="PF16344"/>
    </source>
</evidence>
<dbReference type="Proteomes" id="UP001139450">
    <property type="component" value="Unassembled WGS sequence"/>
</dbReference>
<dbReference type="Gene3D" id="3.55.50.30">
    <property type="match status" value="1"/>
</dbReference>
<dbReference type="Pfam" id="PF16344">
    <property type="entry name" value="FecR_C"/>
    <property type="match status" value="1"/>
</dbReference>
<dbReference type="PANTHER" id="PTHR30273:SF2">
    <property type="entry name" value="PROTEIN FECR"/>
    <property type="match status" value="1"/>
</dbReference>
<name>A0A9X2B8U8_9SPHI</name>
<keyword evidence="1" id="KW-0472">Membrane</keyword>
<dbReference type="AlphaFoldDB" id="A0A9X2B8U8"/>
<protein>
    <submittedName>
        <fullName evidence="4">FecR domain-containing protein</fullName>
    </submittedName>
</protein>
<dbReference type="PANTHER" id="PTHR30273">
    <property type="entry name" value="PERIPLASMIC SIGNAL SENSOR AND SIGMA FACTOR ACTIVATOR FECR-RELATED"/>
    <property type="match status" value="1"/>
</dbReference>
<gene>
    <name evidence="4" type="ORF">MUY27_08570</name>
</gene>
<dbReference type="InterPro" id="IPR032508">
    <property type="entry name" value="FecR_C"/>
</dbReference>
<dbReference type="InterPro" id="IPR012373">
    <property type="entry name" value="Ferrdict_sens_TM"/>
</dbReference>
<evidence type="ECO:0000259" key="2">
    <source>
        <dbReference type="Pfam" id="PF04773"/>
    </source>
</evidence>
<reference evidence="4" key="1">
    <citation type="submission" date="2022-04" db="EMBL/GenBank/DDBJ databases">
        <title>Mucilaginibacter sp. RS28 isolated from freshwater.</title>
        <authorList>
            <person name="Ko S.-R."/>
        </authorList>
    </citation>
    <scope>NUCLEOTIDE SEQUENCE</scope>
    <source>
        <strain evidence="4">RS28</strain>
    </source>
</reference>
<feature type="domain" description="Protein FecR C-terminal" evidence="3">
    <location>
        <begin position="326"/>
        <end position="394"/>
    </location>
</feature>
<dbReference type="Pfam" id="PF04773">
    <property type="entry name" value="FecR"/>
    <property type="match status" value="1"/>
</dbReference>
<dbReference type="EMBL" id="JALJEJ010000003">
    <property type="protein sequence ID" value="MCJ8209761.1"/>
    <property type="molecule type" value="Genomic_DNA"/>
</dbReference>
<evidence type="ECO:0000313" key="4">
    <source>
        <dbReference type="EMBL" id="MCJ8209761.1"/>
    </source>
</evidence>
<sequence length="396" mass="44547">MTEKSERLNYLFKQYANNSCTPAELLELMRLTENSDDELLQTMFEQVDFGEREEAQLPDETEREQLFREVVEVDRRQRYLRVYKWTAAAAAAIVIAGASIIWWNNRSAQKEVATQMVSQIRNEVQPGSNKAVLTLANGRNIVLSPSDTGLLASQGNANIRRVDSGTIVYQPKSAPTDQVFYNTVTTPLGGQFQVVLSDGSRVWLNAESSIRYPNLFAGDERAVEITGEAYFEVSHNASKPFRVHIIKANHTPGGTVEVLGTHFNINAYDDEANVRTTLLQGRVRVQQNNLSAILAPGQQSVLDAALSKLTVSKADTDQVIAWKKGYFQFEHADIKQVMRQLSRWYNVEVEFQGSGENHDKFGGVIMRDAPLSQVLRTLEISMVHFKLDGHKVTVFY</sequence>